<evidence type="ECO:0000313" key="2">
    <source>
        <dbReference type="Proteomes" id="UP000239735"/>
    </source>
</evidence>
<evidence type="ECO:0000313" key="1">
    <source>
        <dbReference type="EMBL" id="SPE28721.1"/>
    </source>
</evidence>
<name>A0A2N9LZY1_9BACT</name>
<dbReference type="EMBL" id="OKRB01000129">
    <property type="protein sequence ID" value="SPE28721.1"/>
    <property type="molecule type" value="Genomic_DNA"/>
</dbReference>
<sequence length="49" mass="5026">MLAVMVVDPADTPVATPAAVMVATAGTLDVHVTELVMFCVVDGWLAPCP</sequence>
<organism evidence="1 2">
    <name type="scientific">Candidatus Sulfuritelmatomonas gaucii</name>
    <dbReference type="NCBI Taxonomy" id="2043161"/>
    <lineage>
        <taxon>Bacteria</taxon>
        <taxon>Pseudomonadati</taxon>
        <taxon>Acidobacteriota</taxon>
        <taxon>Terriglobia</taxon>
        <taxon>Terriglobales</taxon>
        <taxon>Acidobacteriaceae</taxon>
        <taxon>Candidatus Sulfuritelmatomonas</taxon>
    </lineage>
</organism>
<dbReference type="Proteomes" id="UP000239735">
    <property type="component" value="Unassembled WGS sequence"/>
</dbReference>
<protein>
    <submittedName>
        <fullName evidence="1">Uncharacterized protein</fullName>
    </submittedName>
</protein>
<accession>A0A2N9LZY1</accession>
<dbReference type="AlphaFoldDB" id="A0A2N9LZY1"/>
<reference evidence="2" key="1">
    <citation type="submission" date="2018-02" db="EMBL/GenBank/DDBJ databases">
        <authorList>
            <person name="Hausmann B."/>
        </authorList>
    </citation>
    <scope>NUCLEOTIDE SEQUENCE [LARGE SCALE GENOMIC DNA]</scope>
    <source>
        <strain evidence="2">Peat soil MAG SbA5</strain>
    </source>
</reference>
<gene>
    <name evidence="1" type="ORF">SBA5_690005</name>
</gene>
<proteinExistence type="predicted"/>